<dbReference type="InterPro" id="IPR000467">
    <property type="entry name" value="G_patch_dom"/>
</dbReference>
<organism evidence="5 6">
    <name type="scientific">Rhizopus microsporus ATCC 52813</name>
    <dbReference type="NCBI Taxonomy" id="1340429"/>
    <lineage>
        <taxon>Eukaryota</taxon>
        <taxon>Fungi</taxon>
        <taxon>Fungi incertae sedis</taxon>
        <taxon>Mucoromycota</taxon>
        <taxon>Mucoromycotina</taxon>
        <taxon>Mucoromycetes</taxon>
        <taxon>Mucorales</taxon>
        <taxon>Mucorineae</taxon>
        <taxon>Rhizopodaceae</taxon>
        <taxon>Rhizopus</taxon>
    </lineage>
</organism>
<dbReference type="GO" id="GO:0071008">
    <property type="term" value="C:U2-type post-mRNA release spliceosomal complex"/>
    <property type="evidence" value="ECO:0007669"/>
    <property type="project" value="TreeGrafter"/>
</dbReference>
<evidence type="ECO:0000313" key="5">
    <source>
        <dbReference type="EMBL" id="PHZ14646.1"/>
    </source>
</evidence>
<feature type="region of interest" description="Disordered" evidence="3">
    <location>
        <begin position="171"/>
        <end position="194"/>
    </location>
</feature>
<feature type="domain" description="G-patch" evidence="4">
    <location>
        <begin position="109"/>
        <end position="155"/>
    </location>
</feature>
<dbReference type="Pfam" id="PF01585">
    <property type="entry name" value="G-patch"/>
    <property type="match status" value="1"/>
</dbReference>
<dbReference type="GO" id="GO:0003676">
    <property type="term" value="F:nucleic acid binding"/>
    <property type="evidence" value="ECO:0007669"/>
    <property type="project" value="InterPro"/>
</dbReference>
<comment type="similarity">
    <text evidence="1">Belongs to the TFP11/STIP family.</text>
</comment>
<dbReference type="AlphaFoldDB" id="A0A2G4T1U7"/>
<keyword evidence="2" id="KW-0175">Coiled coil</keyword>
<evidence type="ECO:0000259" key="4">
    <source>
        <dbReference type="PROSITE" id="PS50174"/>
    </source>
</evidence>
<dbReference type="EMBL" id="KZ303845">
    <property type="protein sequence ID" value="PHZ14646.1"/>
    <property type="molecule type" value="Genomic_DNA"/>
</dbReference>
<reference evidence="5 6" key="1">
    <citation type="journal article" date="2016" name="Proc. Natl. Acad. Sci. U.S.A.">
        <title>Lipid metabolic changes in an early divergent fungus govern the establishment of a mutualistic symbiosis with endobacteria.</title>
        <authorList>
            <person name="Lastovetsky O.A."/>
            <person name="Gaspar M.L."/>
            <person name="Mondo S.J."/>
            <person name="LaButti K.M."/>
            <person name="Sandor L."/>
            <person name="Grigoriev I.V."/>
            <person name="Henry S.A."/>
            <person name="Pawlowska T.E."/>
        </authorList>
    </citation>
    <scope>NUCLEOTIDE SEQUENCE [LARGE SCALE GENOMIC DNA]</scope>
    <source>
        <strain evidence="5 6">ATCC 52813</strain>
    </source>
</reference>
<dbReference type="GeneID" id="35443556"/>
<dbReference type="PROSITE" id="PS50174">
    <property type="entry name" value="G_PATCH"/>
    <property type="match status" value="1"/>
</dbReference>
<dbReference type="STRING" id="1340429.A0A2G4T1U7"/>
<feature type="compositionally biased region" description="Acidic residues" evidence="3">
    <location>
        <begin position="28"/>
        <end position="37"/>
    </location>
</feature>
<dbReference type="RefSeq" id="XP_023468354.1">
    <property type="nucleotide sequence ID" value="XM_023612567.1"/>
</dbReference>
<dbReference type="PANTHER" id="PTHR23329">
    <property type="entry name" value="TUFTELIN-INTERACTING PROTEIN 11-RELATED"/>
    <property type="match status" value="1"/>
</dbReference>
<feature type="region of interest" description="Disordered" evidence="3">
    <location>
        <begin position="1"/>
        <end position="106"/>
    </location>
</feature>
<dbReference type="PANTHER" id="PTHR23329:SF1">
    <property type="entry name" value="TUFTELIN-INTERACTING PROTEIN 11"/>
    <property type="match status" value="1"/>
</dbReference>
<name>A0A2G4T1U7_RHIZD</name>
<evidence type="ECO:0000256" key="1">
    <source>
        <dbReference type="ARBA" id="ARBA00010900"/>
    </source>
</evidence>
<evidence type="ECO:0000256" key="3">
    <source>
        <dbReference type="SAM" id="MobiDB-lite"/>
    </source>
</evidence>
<dbReference type="Pfam" id="PF07842">
    <property type="entry name" value="GCFC"/>
    <property type="match status" value="1"/>
</dbReference>
<feature type="coiled-coil region" evidence="2">
    <location>
        <begin position="257"/>
        <end position="291"/>
    </location>
</feature>
<proteinExistence type="inferred from homology"/>
<feature type="compositionally biased region" description="Polar residues" evidence="3">
    <location>
        <begin position="67"/>
        <end position="83"/>
    </location>
</feature>
<protein>
    <submittedName>
        <fullName evidence="5">TFP11-domain-containing protein</fullName>
    </submittedName>
</protein>
<dbReference type="InterPro" id="IPR022783">
    <property type="entry name" value="GCFC_dom"/>
</dbReference>
<evidence type="ECO:0000256" key="2">
    <source>
        <dbReference type="SAM" id="Coils"/>
    </source>
</evidence>
<sequence length="679" mass="79069">MMGRRKHYMDDGDDSSDEEGGRISFDITENDLMEEMEGFSGFRRKRRHTDDSDEEEEEDNARISLGFGTSFQPAKQTSQPQTPKNDKPIKSRSATPAPDPGFAEFNKHSKGVALKMLEKMGWKMGQGLGASGEGIVNPIEVKQRPKGMGLQFRGFDERTDQTKVEAKLKKGEPLSDEEELKPKREAWKSQRKRKPKAVYKTAAEVVAEIQQQQQQPLTSQKVLDMTGPGIREISLADIKRSDSPTLMETTTRLPELRHNLRLIVDLARSDLENLSREKQTTSFKMTALKDELDAIGKSMDSNRERFRKLEKIKEIASDLERISKDALATGAYEAASITALFGEKFDILEKEFSLEIKEMNLDALVVSVWAPILKYRTVHWNVLDDPSWGISDFKRWKRLLPSNDDDESEWSWTRNGRVPKQKLICTPFETMMNTVWLSKVRSTINNQWDIHDPEPLVQLMSEWEPVLPRFIFENIIQQLILPKIVQAVQDWNPRTDEVMIHTWIHPWLPILKAWRLADLFTTIRQKMAIVLRQWHPSDESALHIILPWKDIWTSEQTEQFVLRSILPKLTNTLRDEFEVNPRNQELDSLVWCLAWKDMLSQTVLGQLLENEFFNKWLHVLFQWLSLDITQVNYDEIRTWYLWWRQLFDSYGLNTNRHVMKGFKDGLDLMNRALNDELGI</sequence>
<evidence type="ECO:0000313" key="6">
    <source>
        <dbReference type="Proteomes" id="UP000242254"/>
    </source>
</evidence>
<keyword evidence="6" id="KW-1185">Reference proteome</keyword>
<accession>A0A2G4T1U7</accession>
<dbReference type="Proteomes" id="UP000242254">
    <property type="component" value="Unassembled WGS sequence"/>
</dbReference>
<dbReference type="GO" id="GO:0000390">
    <property type="term" value="P:spliceosomal complex disassembly"/>
    <property type="evidence" value="ECO:0007669"/>
    <property type="project" value="InterPro"/>
</dbReference>
<gene>
    <name evidence="5" type="ORF">RHIMIDRAFT_275760</name>
</gene>
<dbReference type="InterPro" id="IPR045211">
    <property type="entry name" value="TFP11/STIP/Ntr1"/>
</dbReference>
<dbReference type="SMART" id="SM00443">
    <property type="entry name" value="G_patch"/>
    <property type="match status" value="1"/>
</dbReference>